<dbReference type="GO" id="GO:0008270">
    <property type="term" value="F:zinc ion binding"/>
    <property type="evidence" value="ECO:0007669"/>
    <property type="project" value="UniProtKB-KW"/>
</dbReference>
<organism evidence="7 8">
    <name type="scientific">Cyclopterus lumpus</name>
    <name type="common">Lumpsucker</name>
    <dbReference type="NCBI Taxonomy" id="8103"/>
    <lineage>
        <taxon>Eukaryota</taxon>
        <taxon>Metazoa</taxon>
        <taxon>Chordata</taxon>
        <taxon>Craniata</taxon>
        <taxon>Vertebrata</taxon>
        <taxon>Euteleostomi</taxon>
        <taxon>Actinopterygii</taxon>
        <taxon>Neopterygii</taxon>
        <taxon>Teleostei</taxon>
        <taxon>Neoteleostei</taxon>
        <taxon>Acanthomorphata</taxon>
        <taxon>Eupercaria</taxon>
        <taxon>Perciformes</taxon>
        <taxon>Cottioidei</taxon>
        <taxon>Cottales</taxon>
        <taxon>Cyclopteridae</taxon>
        <taxon>Cyclopterus</taxon>
    </lineage>
</organism>
<dbReference type="RefSeq" id="XP_034409297.1">
    <property type="nucleotide sequence ID" value="XM_034553406.1"/>
</dbReference>
<dbReference type="Gene3D" id="3.90.1140.10">
    <property type="entry name" value="Cyclic phosphodiesterase"/>
    <property type="match status" value="1"/>
</dbReference>
<feature type="region of interest" description="Disordered" evidence="5">
    <location>
        <begin position="374"/>
        <end position="436"/>
    </location>
</feature>
<dbReference type="GeneID" id="117745232"/>
<gene>
    <name evidence="7" type="primary">leng9</name>
</gene>
<evidence type="ECO:0000256" key="1">
    <source>
        <dbReference type="ARBA" id="ARBA00022723"/>
    </source>
</evidence>
<evidence type="ECO:0000256" key="4">
    <source>
        <dbReference type="PROSITE-ProRule" id="PRU00723"/>
    </source>
</evidence>
<dbReference type="SUPFAM" id="SSF90229">
    <property type="entry name" value="CCCH zinc finger"/>
    <property type="match status" value="1"/>
</dbReference>
<proteinExistence type="predicted"/>
<dbReference type="OrthoDB" id="10263155at2759"/>
<evidence type="ECO:0000256" key="2">
    <source>
        <dbReference type="ARBA" id="ARBA00022771"/>
    </source>
</evidence>
<dbReference type="InterPro" id="IPR009097">
    <property type="entry name" value="Cyclic_Pdiesterase"/>
</dbReference>
<dbReference type="InterPro" id="IPR042653">
    <property type="entry name" value="Leng9"/>
</dbReference>
<dbReference type="RefSeq" id="XP_034409296.1">
    <property type="nucleotide sequence ID" value="XM_034553405.1"/>
</dbReference>
<feature type="region of interest" description="Disordered" evidence="5">
    <location>
        <begin position="1"/>
        <end position="115"/>
    </location>
</feature>
<feature type="compositionally biased region" description="Basic and acidic residues" evidence="5">
    <location>
        <begin position="154"/>
        <end position="164"/>
    </location>
</feature>
<feature type="compositionally biased region" description="Basic and acidic residues" evidence="5">
    <location>
        <begin position="387"/>
        <end position="407"/>
    </location>
</feature>
<feature type="compositionally biased region" description="Polar residues" evidence="5">
    <location>
        <begin position="408"/>
        <end position="419"/>
    </location>
</feature>
<dbReference type="InterPro" id="IPR040459">
    <property type="entry name" value="MJ1316"/>
</dbReference>
<dbReference type="InterPro" id="IPR019510">
    <property type="entry name" value="AKAP7-like_phosphoesterase"/>
</dbReference>
<dbReference type="Proteomes" id="UP000694565">
    <property type="component" value="Unplaced"/>
</dbReference>
<protein>
    <recommendedName>
        <fullName evidence="6">C3H1-type domain-containing protein</fullName>
    </recommendedName>
</protein>
<dbReference type="SUPFAM" id="SSF55144">
    <property type="entry name" value="LigT-like"/>
    <property type="match status" value="1"/>
</dbReference>
<evidence type="ECO:0000256" key="3">
    <source>
        <dbReference type="ARBA" id="ARBA00022833"/>
    </source>
</evidence>
<evidence type="ECO:0000313" key="7">
    <source>
        <dbReference type="Ensembl" id="ENSCLMP00005045452.1"/>
    </source>
</evidence>
<dbReference type="Ensembl" id="ENSCLMT00005047043.1">
    <property type="protein sequence ID" value="ENSCLMP00005045452.1"/>
    <property type="gene ID" value="ENSCLMG00005020949.1"/>
</dbReference>
<name>A0A8C3AQ85_CYCLU</name>
<dbReference type="AlphaFoldDB" id="A0A8C3AQ85"/>
<feature type="zinc finger region" description="C3H1-type" evidence="4">
    <location>
        <begin position="115"/>
        <end position="142"/>
    </location>
</feature>
<keyword evidence="3 4" id="KW-0862">Zinc</keyword>
<accession>A0A8C3AQ85</accession>
<reference evidence="7" key="2">
    <citation type="submission" date="2025-09" db="UniProtKB">
        <authorList>
            <consortium name="Ensembl"/>
        </authorList>
    </citation>
    <scope>IDENTIFICATION</scope>
</reference>
<feature type="compositionally biased region" description="Basic and acidic residues" evidence="5">
    <location>
        <begin position="176"/>
        <end position="186"/>
    </location>
</feature>
<dbReference type="PANTHER" id="PTHR46729">
    <property type="entry name" value="LEUKOCYTE RECEPTOR CLUSTER MEMBER 9"/>
    <property type="match status" value="1"/>
</dbReference>
<dbReference type="Pfam" id="PF04457">
    <property type="entry name" value="MJ1316"/>
    <property type="match status" value="1"/>
</dbReference>
<keyword evidence="1 4" id="KW-0479">Metal-binding</keyword>
<dbReference type="RefSeq" id="XP_034409298.1">
    <property type="nucleotide sequence ID" value="XM_034553407.1"/>
</dbReference>
<feature type="compositionally biased region" description="Basic residues" evidence="5">
    <location>
        <begin position="165"/>
        <end position="175"/>
    </location>
</feature>
<feature type="region of interest" description="Disordered" evidence="5">
    <location>
        <begin position="294"/>
        <end position="359"/>
    </location>
</feature>
<dbReference type="PROSITE" id="PS50103">
    <property type="entry name" value="ZF_C3H1"/>
    <property type="match status" value="1"/>
</dbReference>
<keyword evidence="8" id="KW-1185">Reference proteome</keyword>
<feature type="compositionally biased region" description="Polar residues" evidence="5">
    <location>
        <begin position="333"/>
        <end position="344"/>
    </location>
</feature>
<evidence type="ECO:0000313" key="8">
    <source>
        <dbReference type="Proteomes" id="UP000694565"/>
    </source>
</evidence>
<dbReference type="PANTHER" id="PTHR46729:SF1">
    <property type="entry name" value="LEUKOCYTE RECEPTOR CLUSTER MEMBER 9"/>
    <property type="match status" value="1"/>
</dbReference>
<dbReference type="Gene3D" id="4.10.1000.10">
    <property type="entry name" value="Zinc finger, CCCH-type"/>
    <property type="match status" value="1"/>
</dbReference>
<feature type="compositionally biased region" description="Polar residues" evidence="5">
    <location>
        <begin position="71"/>
        <end position="87"/>
    </location>
</feature>
<dbReference type="InterPro" id="IPR036855">
    <property type="entry name" value="Znf_CCCH_sf"/>
</dbReference>
<evidence type="ECO:0000259" key="6">
    <source>
        <dbReference type="PROSITE" id="PS50103"/>
    </source>
</evidence>
<dbReference type="InterPro" id="IPR000571">
    <property type="entry name" value="Znf_CCCH"/>
</dbReference>
<dbReference type="Pfam" id="PF10469">
    <property type="entry name" value="AKAP7_NLS"/>
    <property type="match status" value="1"/>
</dbReference>
<sequence length="625" mass="69469">MAADGLGIASVPSEDLRDEGTHLTDTPSPDEGTHLTDTPSPDEGTHLTDTPSPDEGTHLTDTPSPDEGTHLTDTPSPDEGTNLTDPSSPEAGVTAAFNSAKDTLKAKEESAERDENGVDVCQYFLMGKCHFGHRCRFSHRNPTTDDSGAVSPDQDDKQDGEKTGTHKKRVNKATKPKYEAKEVNKKPRMRTADDVISRILWDPSVDGTEFIVGYVDRFLGVLERPFEDFSWDTVPCDCDYSTELALPRHRIQYFTYRGHRVWDRHSRTDRVFGSTGQSLAPPFGGEGEVKEINTEEQQQDQTPAEGLHLQEESDTEECAPTENTHLEEEKQSGMYTQTPDSTQPAPKCRGDTSQEQQDSRGACLLEEAAIRHEASKDQMSLSQSEEASVKEGEEECKESWEGTDARSSRQALNVSQNPSAPLEQREKRGGRPAKKRPTHFITFRANTPAILAGFQQLQKEITNLLPSSAPHWQTTPSLHVTMILLNLSGQAEVAAAEEVLRRFAFLDRNPPVSLTFPVRLKHFNGRVLYLSPQPQLHIQQLNSGLQEAYMKEGWLHKDSYNPRYHLTLAKVEGNEGGRVFEGVEDLKVGKGLNFGRLPVNTLHLCAMGFSAEEGFYETVCTVTLR</sequence>
<feature type="compositionally biased region" description="Basic and acidic residues" evidence="5">
    <location>
        <begin position="102"/>
        <end position="115"/>
    </location>
</feature>
<keyword evidence="2 4" id="KW-0863">Zinc-finger</keyword>
<dbReference type="GeneTree" id="ENSGT00390000010577"/>
<dbReference type="KEGG" id="clum:117745232"/>
<feature type="region of interest" description="Disordered" evidence="5">
    <location>
        <begin position="141"/>
        <end position="186"/>
    </location>
</feature>
<reference evidence="7" key="1">
    <citation type="submission" date="2025-08" db="UniProtKB">
        <authorList>
            <consortium name="Ensembl"/>
        </authorList>
    </citation>
    <scope>IDENTIFICATION</scope>
</reference>
<dbReference type="CTD" id="94059"/>
<evidence type="ECO:0000256" key="5">
    <source>
        <dbReference type="SAM" id="MobiDB-lite"/>
    </source>
</evidence>
<feature type="domain" description="C3H1-type" evidence="6">
    <location>
        <begin position="115"/>
        <end position="142"/>
    </location>
</feature>